<evidence type="ECO:0000313" key="2">
    <source>
        <dbReference type="EMBL" id="KAB5312886.1"/>
    </source>
</evidence>
<gene>
    <name evidence="2" type="ORF">F9958_11750</name>
</gene>
<proteinExistence type="predicted"/>
<evidence type="ECO:0000313" key="3">
    <source>
        <dbReference type="Proteomes" id="UP000467334"/>
    </source>
</evidence>
<comment type="caution">
    <text evidence="2">The sequence shown here is derived from an EMBL/GenBank/DDBJ whole genome shotgun (WGS) entry which is preliminary data.</text>
</comment>
<dbReference type="PROSITE" id="PS51257">
    <property type="entry name" value="PROKAR_LIPOPROTEIN"/>
    <property type="match status" value="1"/>
</dbReference>
<sequence>MNTKDFFGILLMAMFAVVGLTACSDDDEEGRKVTDYKEYVLTVASEKIPGVLWSDGVNYLSEVYAVKQEQSDEWSACGSIAGFEFEKGYEYQIKIGETSYLDYSMGTPAWTERKLLEVISKDKKDSENLPLHLIPKAYYDNIPLPQYRYAVEADNKELIEQDLKDNSLIPLDYHDMLYRDEDAILKCIALQDDNKVLGPYIIQTKSKAPEEMPESYKILPPDAQIVDYGECIFLDEAETPIDNLSFDVFMGYATQTKDVDRTPRAIYLYKDLTEYYKTKYPEANVKTVVISYMVSGESLS</sequence>
<dbReference type="InterPro" id="IPR025485">
    <property type="entry name" value="DUF4377"/>
</dbReference>
<dbReference type="RefSeq" id="WP_151871475.1">
    <property type="nucleotide sequence ID" value="NZ_RCXV01000025.1"/>
</dbReference>
<dbReference type="AlphaFoldDB" id="A0A7J5LB94"/>
<dbReference type="Proteomes" id="UP000467334">
    <property type="component" value="Unassembled WGS sequence"/>
</dbReference>
<dbReference type="Pfam" id="PF14302">
    <property type="entry name" value="DUF4377"/>
    <property type="match status" value="1"/>
</dbReference>
<evidence type="ECO:0000259" key="1">
    <source>
        <dbReference type="Pfam" id="PF14302"/>
    </source>
</evidence>
<accession>A0A7J5LB94</accession>
<feature type="domain" description="DUF4377" evidence="1">
    <location>
        <begin position="62"/>
        <end position="121"/>
    </location>
</feature>
<organism evidence="2 3">
    <name type="scientific">Bacteroides stercoris</name>
    <dbReference type="NCBI Taxonomy" id="46506"/>
    <lineage>
        <taxon>Bacteria</taxon>
        <taxon>Pseudomonadati</taxon>
        <taxon>Bacteroidota</taxon>
        <taxon>Bacteroidia</taxon>
        <taxon>Bacteroidales</taxon>
        <taxon>Bacteroidaceae</taxon>
        <taxon>Bacteroides</taxon>
    </lineage>
</organism>
<name>A0A7J5LB94_BACSE</name>
<dbReference type="EMBL" id="WCLE01000025">
    <property type="protein sequence ID" value="KAB5312886.1"/>
    <property type="molecule type" value="Genomic_DNA"/>
</dbReference>
<reference evidence="2 3" key="1">
    <citation type="journal article" date="2019" name="Nat. Med.">
        <title>A library of human gut bacterial isolates paired with longitudinal multiomics data enables mechanistic microbiome research.</title>
        <authorList>
            <person name="Poyet M."/>
            <person name="Groussin M."/>
            <person name="Gibbons S.M."/>
            <person name="Avila-Pacheco J."/>
            <person name="Jiang X."/>
            <person name="Kearney S.M."/>
            <person name="Perrotta A.R."/>
            <person name="Berdy B."/>
            <person name="Zhao S."/>
            <person name="Lieberman T.D."/>
            <person name="Swanson P.K."/>
            <person name="Smith M."/>
            <person name="Roesemann S."/>
            <person name="Alexander J.E."/>
            <person name="Rich S.A."/>
            <person name="Livny J."/>
            <person name="Vlamakis H."/>
            <person name="Clish C."/>
            <person name="Bullock K."/>
            <person name="Deik A."/>
            <person name="Scott J."/>
            <person name="Pierce K.A."/>
            <person name="Xavier R.J."/>
            <person name="Alm E.J."/>
        </authorList>
    </citation>
    <scope>NUCLEOTIDE SEQUENCE [LARGE SCALE GENOMIC DNA]</scope>
    <source>
        <strain evidence="2 3">BIOML-A6</strain>
    </source>
</reference>
<protein>
    <submittedName>
        <fullName evidence="2">DUF4377 domain-containing protein</fullName>
    </submittedName>
</protein>